<dbReference type="AlphaFoldDB" id="A0A1C4UQX7"/>
<accession>A0A1C4UQX7</accession>
<sequence length="55" mass="5981">MLYPLSYGGARAQSSDLGVDLGWQGVAHVPRTAVVPAQDHSRSTRTPVCDRRSTR</sequence>
<dbReference type="Proteomes" id="UP000198224">
    <property type="component" value="Chromosome I"/>
</dbReference>
<gene>
    <name evidence="2" type="ORF">GA0070612_0660</name>
</gene>
<feature type="region of interest" description="Disordered" evidence="1">
    <location>
        <begin position="35"/>
        <end position="55"/>
    </location>
</feature>
<dbReference type="EMBL" id="LT607409">
    <property type="protein sequence ID" value="SCE74034.1"/>
    <property type="molecule type" value="Genomic_DNA"/>
</dbReference>
<evidence type="ECO:0000313" key="3">
    <source>
        <dbReference type="Proteomes" id="UP000198224"/>
    </source>
</evidence>
<protein>
    <submittedName>
        <fullName evidence="2">Uncharacterized protein</fullName>
    </submittedName>
</protein>
<evidence type="ECO:0000313" key="2">
    <source>
        <dbReference type="EMBL" id="SCE74034.1"/>
    </source>
</evidence>
<reference evidence="3" key="1">
    <citation type="submission" date="2016-06" db="EMBL/GenBank/DDBJ databases">
        <authorList>
            <person name="Varghese N."/>
            <person name="Submissions Spin"/>
        </authorList>
    </citation>
    <scope>NUCLEOTIDE SEQUENCE [LARGE SCALE GENOMIC DNA]</scope>
    <source>
        <strain evidence="3">DSM 45160</strain>
    </source>
</reference>
<name>A0A1C4UQX7_9ACTN</name>
<keyword evidence="3" id="KW-1185">Reference proteome</keyword>
<evidence type="ECO:0000256" key="1">
    <source>
        <dbReference type="SAM" id="MobiDB-lite"/>
    </source>
</evidence>
<proteinExistence type="predicted"/>
<organism evidence="2 3">
    <name type="scientific">Micromonospora chokoriensis</name>
    <dbReference type="NCBI Taxonomy" id="356851"/>
    <lineage>
        <taxon>Bacteria</taxon>
        <taxon>Bacillati</taxon>
        <taxon>Actinomycetota</taxon>
        <taxon>Actinomycetes</taxon>
        <taxon>Micromonosporales</taxon>
        <taxon>Micromonosporaceae</taxon>
        <taxon>Micromonospora</taxon>
    </lineage>
</organism>